<protein>
    <recommendedName>
        <fullName evidence="1">Defective in cullin neddylation protein</fullName>
    </recommendedName>
</protein>
<comment type="function">
    <text evidence="1">Neddylation of cullins play an essential role in the regulation of SCF-type complexes activity.</text>
</comment>
<reference evidence="4 5" key="1">
    <citation type="submission" date="2010-05" db="EMBL/GenBank/DDBJ databases">
        <title>The Genome Sequence of Thecamonas trahens ATCC 50062.</title>
        <authorList>
            <consortium name="The Broad Institute Genome Sequencing Platform"/>
            <person name="Russ C."/>
            <person name="Cuomo C."/>
            <person name="Shea T."/>
            <person name="Young S.K."/>
            <person name="Zeng Q."/>
            <person name="Koehrsen M."/>
            <person name="Haas B."/>
            <person name="Borodovsky M."/>
            <person name="Guigo R."/>
            <person name="Alvarado L."/>
            <person name="Berlin A."/>
            <person name="Bochicchio J."/>
            <person name="Borenstein D."/>
            <person name="Chapman S."/>
            <person name="Chen Z."/>
            <person name="Freedman E."/>
            <person name="Gellesch M."/>
            <person name="Goldberg J."/>
            <person name="Griggs A."/>
            <person name="Gujja S."/>
            <person name="Heilman E."/>
            <person name="Heiman D."/>
            <person name="Hepburn T."/>
            <person name="Howarth C."/>
            <person name="Jen D."/>
            <person name="Larson L."/>
            <person name="Mehta T."/>
            <person name="Park D."/>
            <person name="Pearson M."/>
            <person name="Roberts A."/>
            <person name="Saif S."/>
            <person name="Shenoy N."/>
            <person name="Sisk P."/>
            <person name="Stolte C."/>
            <person name="Sykes S."/>
            <person name="Thomson T."/>
            <person name="Walk T."/>
            <person name="White J."/>
            <person name="Yandava C."/>
            <person name="Burger G."/>
            <person name="Gray M.W."/>
            <person name="Holland P.W.H."/>
            <person name="King N."/>
            <person name="Lang F.B.F."/>
            <person name="Roger A.J."/>
            <person name="Ruiz-Trillo I."/>
            <person name="Lander E."/>
            <person name="Nusbaum C."/>
        </authorList>
    </citation>
    <scope>NUCLEOTIDE SEQUENCE [LARGE SCALE GENOMIC DNA]</scope>
    <source>
        <strain evidence="4 5">ATCC 50062</strain>
    </source>
</reference>
<dbReference type="EMBL" id="GL349504">
    <property type="protein sequence ID" value="KNC55788.1"/>
    <property type="molecule type" value="Genomic_DNA"/>
</dbReference>
<dbReference type="GO" id="GO:0097602">
    <property type="term" value="F:cullin family protein binding"/>
    <property type="evidence" value="ECO:0007669"/>
    <property type="project" value="TreeGrafter"/>
</dbReference>
<accession>A0A0L0DW89</accession>
<evidence type="ECO:0000313" key="5">
    <source>
        <dbReference type="Proteomes" id="UP000054408"/>
    </source>
</evidence>
<evidence type="ECO:0000313" key="4">
    <source>
        <dbReference type="EMBL" id="KNC55788.1"/>
    </source>
</evidence>
<gene>
    <name evidence="4" type="ORF">AMSG_11222</name>
</gene>
<dbReference type="PROSITE" id="PS51229">
    <property type="entry name" value="DCUN1"/>
    <property type="match status" value="1"/>
</dbReference>
<dbReference type="GO" id="GO:0032182">
    <property type="term" value="F:ubiquitin-like protein binding"/>
    <property type="evidence" value="ECO:0007669"/>
    <property type="project" value="TreeGrafter"/>
</dbReference>
<dbReference type="AlphaFoldDB" id="A0A0L0DW89"/>
<dbReference type="Gene3D" id="1.10.238.10">
    <property type="entry name" value="EF-hand"/>
    <property type="match status" value="1"/>
</dbReference>
<dbReference type="PANTHER" id="PTHR12281">
    <property type="entry name" value="RP42 RELATED"/>
    <property type="match status" value="1"/>
</dbReference>
<dbReference type="InterPro" id="IPR042460">
    <property type="entry name" value="DCN1-like_PONY"/>
</dbReference>
<evidence type="ECO:0000259" key="3">
    <source>
        <dbReference type="PROSITE" id="PS51229"/>
    </source>
</evidence>
<name>A0A0L0DW89_THETB</name>
<dbReference type="GO" id="GO:0031624">
    <property type="term" value="F:ubiquitin conjugating enzyme binding"/>
    <property type="evidence" value="ECO:0007669"/>
    <property type="project" value="TreeGrafter"/>
</dbReference>
<dbReference type="Gene3D" id="1.10.238.200">
    <property type="entry name" value="Cullin, PONY binding domain"/>
    <property type="match status" value="1"/>
</dbReference>
<proteinExistence type="predicted"/>
<feature type="region of interest" description="Disordered" evidence="2">
    <location>
        <begin position="44"/>
        <end position="69"/>
    </location>
</feature>
<dbReference type="RefSeq" id="XP_013752870.1">
    <property type="nucleotide sequence ID" value="XM_013897416.1"/>
</dbReference>
<dbReference type="InterPro" id="IPR005176">
    <property type="entry name" value="PONY_dom"/>
</dbReference>
<evidence type="ECO:0000256" key="1">
    <source>
        <dbReference type="RuleBase" id="RU410713"/>
    </source>
</evidence>
<dbReference type="STRING" id="461836.A0A0L0DW89"/>
<feature type="compositionally biased region" description="Low complexity" evidence="2">
    <location>
        <begin position="56"/>
        <end position="68"/>
    </location>
</feature>
<dbReference type="GO" id="GO:0045116">
    <property type="term" value="P:protein neddylation"/>
    <property type="evidence" value="ECO:0007669"/>
    <property type="project" value="TreeGrafter"/>
</dbReference>
<dbReference type="eggNOG" id="KOG3077">
    <property type="taxonomic scope" value="Eukaryota"/>
</dbReference>
<dbReference type="PANTHER" id="PTHR12281:SF12">
    <property type="entry name" value="DEFECTIVE IN CULLIN NEDDYLATION PROTEIN"/>
    <property type="match status" value="1"/>
</dbReference>
<dbReference type="GeneID" id="25569252"/>
<dbReference type="Pfam" id="PF03556">
    <property type="entry name" value="Cullin_binding"/>
    <property type="match status" value="1"/>
</dbReference>
<dbReference type="Proteomes" id="UP000054408">
    <property type="component" value="Unassembled WGS sequence"/>
</dbReference>
<keyword evidence="5" id="KW-1185">Reference proteome</keyword>
<evidence type="ECO:0000256" key="2">
    <source>
        <dbReference type="SAM" id="MobiDB-lite"/>
    </source>
</evidence>
<dbReference type="OrthoDB" id="27198at2759"/>
<sequence>MSQSSQGVADMVVSIDIGSVVRYTHARHALHPSPKRRKFLAASVAASYRSHPSPPESATASPTPEAAAQSMFGERRSLGGGGAGSVYAAARSAGGGSGRRREGVAALMAHEAASMRNLQAMDASPSSVAAAVSLVERDAIAREMAVGMAALSMAAPEAVFSPWKLAAVFDQFADPLDSTVIGPEGVYELCQALGWNVESVHLLALAWIVNAALMGYFAQDEWMTLSQHDVASLDSLNTFVNSIVERVAGDDDSLRALYRYAFEYMTRPGQKSVSKDMACSMWRLLLAPGAGESGLLDAFEAFLHSPACSYRVINADQWALFVDFYELLSTAASIDDVYSADSAWPVLFDEFVAWMRESA</sequence>
<dbReference type="InterPro" id="IPR014764">
    <property type="entry name" value="DCN-prot"/>
</dbReference>
<dbReference type="GO" id="GO:0000151">
    <property type="term" value="C:ubiquitin ligase complex"/>
    <property type="evidence" value="ECO:0007669"/>
    <property type="project" value="TreeGrafter"/>
</dbReference>
<feature type="domain" description="DCUN1" evidence="3">
    <location>
        <begin position="160"/>
        <end position="356"/>
    </location>
</feature>
<organism evidence="4 5">
    <name type="scientific">Thecamonas trahens ATCC 50062</name>
    <dbReference type="NCBI Taxonomy" id="461836"/>
    <lineage>
        <taxon>Eukaryota</taxon>
        <taxon>Apusozoa</taxon>
        <taxon>Apusomonadida</taxon>
        <taxon>Apusomonadidae</taxon>
        <taxon>Thecamonas</taxon>
    </lineage>
</organism>